<dbReference type="RefSeq" id="WP_082385242.1">
    <property type="nucleotide sequence ID" value="NZ_BAABHV010000022.1"/>
</dbReference>
<dbReference type="InterPro" id="IPR010260">
    <property type="entry name" value="AlpA"/>
</dbReference>
<dbReference type="EMBL" id="BAABHV010000022">
    <property type="protein sequence ID" value="GAA5061378.1"/>
    <property type="molecule type" value="Genomic_DNA"/>
</dbReference>
<evidence type="ECO:0000313" key="1">
    <source>
        <dbReference type="EMBL" id="GAA5061378.1"/>
    </source>
</evidence>
<dbReference type="SUPFAM" id="SSF46955">
    <property type="entry name" value="Putative DNA-binding domain"/>
    <property type="match status" value="1"/>
</dbReference>
<accession>A0ABP9KQ05</accession>
<dbReference type="InterPro" id="IPR009061">
    <property type="entry name" value="DNA-bd_dom_put_sf"/>
</dbReference>
<dbReference type="Pfam" id="PF05930">
    <property type="entry name" value="Phage_AlpA"/>
    <property type="match status" value="1"/>
</dbReference>
<evidence type="ECO:0000313" key="2">
    <source>
        <dbReference type="Proteomes" id="UP001500518"/>
    </source>
</evidence>
<evidence type="ECO:0008006" key="3">
    <source>
        <dbReference type="Google" id="ProtNLM"/>
    </source>
</evidence>
<dbReference type="PANTHER" id="PTHR36154:SF1">
    <property type="entry name" value="DNA-BINDING TRANSCRIPTIONAL ACTIVATOR ALPA"/>
    <property type="match status" value="1"/>
</dbReference>
<dbReference type="Gene3D" id="1.10.238.160">
    <property type="match status" value="1"/>
</dbReference>
<comment type="caution">
    <text evidence="1">The sequence shown here is derived from an EMBL/GenBank/DDBJ whole genome shotgun (WGS) entry which is preliminary data.</text>
</comment>
<name>A0ABP9KQ05_9SPHN</name>
<dbReference type="InterPro" id="IPR052931">
    <property type="entry name" value="Prophage_regulatory_activator"/>
</dbReference>
<dbReference type="Proteomes" id="UP001500518">
    <property type="component" value="Unassembled WGS sequence"/>
</dbReference>
<proteinExistence type="predicted"/>
<protein>
    <recommendedName>
        <fullName evidence="3">AlpA family transcriptional regulator</fullName>
    </recommendedName>
</protein>
<sequence length="75" mass="8624">MYNLNNTAHCESDRPTRLIRIREVQHRVGLGRSTIYRWMAEGRFPKPVQLGGRSVGWTDAQIEAWIQDKRNAGTG</sequence>
<reference evidence="2" key="1">
    <citation type="journal article" date="2019" name="Int. J. Syst. Evol. Microbiol.">
        <title>The Global Catalogue of Microorganisms (GCM) 10K type strain sequencing project: providing services to taxonomists for standard genome sequencing and annotation.</title>
        <authorList>
            <consortium name="The Broad Institute Genomics Platform"/>
            <consortium name="The Broad Institute Genome Sequencing Center for Infectious Disease"/>
            <person name="Wu L."/>
            <person name="Ma J."/>
        </authorList>
    </citation>
    <scope>NUCLEOTIDE SEQUENCE [LARGE SCALE GENOMIC DNA]</scope>
    <source>
        <strain evidence="2">JCM 18014</strain>
    </source>
</reference>
<organism evidence="1 2">
    <name type="scientific">Erythrobacter westpacificensis</name>
    <dbReference type="NCBI Taxonomy" id="1055231"/>
    <lineage>
        <taxon>Bacteria</taxon>
        <taxon>Pseudomonadati</taxon>
        <taxon>Pseudomonadota</taxon>
        <taxon>Alphaproteobacteria</taxon>
        <taxon>Sphingomonadales</taxon>
        <taxon>Erythrobacteraceae</taxon>
        <taxon>Erythrobacter/Porphyrobacter group</taxon>
        <taxon>Erythrobacter</taxon>
    </lineage>
</organism>
<gene>
    <name evidence="1" type="ORF">GCM10023208_30660</name>
</gene>
<keyword evidence="2" id="KW-1185">Reference proteome</keyword>
<dbReference type="PANTHER" id="PTHR36154">
    <property type="entry name" value="DNA-BINDING TRANSCRIPTIONAL ACTIVATOR ALPA"/>
    <property type="match status" value="1"/>
</dbReference>